<evidence type="ECO:0000259" key="2">
    <source>
        <dbReference type="Pfam" id="PF04149"/>
    </source>
</evidence>
<evidence type="ECO:0000256" key="1">
    <source>
        <dbReference type="SAM" id="MobiDB-lite"/>
    </source>
</evidence>
<feature type="domain" description="DUF397" evidence="2">
    <location>
        <begin position="46"/>
        <end position="97"/>
    </location>
</feature>
<protein>
    <submittedName>
        <fullName evidence="3">DUF397 domain-containing protein</fullName>
    </submittedName>
</protein>
<name>A0A7H0I3J8_9ACTN</name>
<sequence>MGWTASGGGGSGSGGGRWTVRRCARSAAGRFRGCGRPPGGGGSTRVWHKSSYSSNDGPECVECAATPGAIRVRDSKDPAGPELGFAPGAWAAFVAYASRD</sequence>
<gene>
    <name evidence="3" type="ORF">IAG43_12260</name>
</gene>
<dbReference type="Pfam" id="PF04149">
    <property type="entry name" value="DUF397"/>
    <property type="match status" value="1"/>
</dbReference>
<proteinExistence type="predicted"/>
<dbReference type="KEGG" id="sgj:IAG43_12260"/>
<organism evidence="3 4">
    <name type="scientific">Streptomyces genisteinicus</name>
    <dbReference type="NCBI Taxonomy" id="2768068"/>
    <lineage>
        <taxon>Bacteria</taxon>
        <taxon>Bacillati</taxon>
        <taxon>Actinomycetota</taxon>
        <taxon>Actinomycetes</taxon>
        <taxon>Kitasatosporales</taxon>
        <taxon>Streptomycetaceae</taxon>
        <taxon>Streptomyces</taxon>
    </lineage>
</organism>
<accession>A0A7H0I3J8</accession>
<dbReference type="InterPro" id="IPR007278">
    <property type="entry name" value="DUF397"/>
</dbReference>
<keyword evidence="4" id="KW-1185">Reference proteome</keyword>
<feature type="region of interest" description="Disordered" evidence="1">
    <location>
        <begin position="31"/>
        <end position="57"/>
    </location>
</feature>
<reference evidence="3 4" key="1">
    <citation type="submission" date="2020-08" db="EMBL/GenBank/DDBJ databases">
        <title>A novel species.</title>
        <authorList>
            <person name="Gao J."/>
        </authorList>
    </citation>
    <scope>NUCLEOTIDE SEQUENCE [LARGE SCALE GENOMIC DNA]</scope>
    <source>
        <strain evidence="3 4">CRPJ-33</strain>
    </source>
</reference>
<evidence type="ECO:0000313" key="3">
    <source>
        <dbReference type="EMBL" id="QNP67364.1"/>
    </source>
</evidence>
<evidence type="ECO:0000313" key="4">
    <source>
        <dbReference type="Proteomes" id="UP000516230"/>
    </source>
</evidence>
<dbReference type="AlphaFoldDB" id="A0A7H0I3J8"/>
<dbReference type="Proteomes" id="UP000516230">
    <property type="component" value="Chromosome"/>
</dbReference>
<dbReference type="EMBL" id="CP060825">
    <property type="protein sequence ID" value="QNP67364.1"/>
    <property type="molecule type" value="Genomic_DNA"/>
</dbReference>